<sequence>MALILRRLGTGLEIELHELVPGYKNLANDEVEVLMSVLPLELEELTILGPKKYILTGIGSFLRNCMSRPLRMVNLDMNDSAPLDESATKEIDGWIMEQDCRYTRTAAGRDLIRFVSFVKVRVPHSTYFGTKPALAVG</sequence>
<organism evidence="1 2">
    <name type="scientific">Clonostachys chloroleuca</name>
    <dbReference type="NCBI Taxonomy" id="1926264"/>
    <lineage>
        <taxon>Eukaryota</taxon>
        <taxon>Fungi</taxon>
        <taxon>Dikarya</taxon>
        <taxon>Ascomycota</taxon>
        <taxon>Pezizomycotina</taxon>
        <taxon>Sordariomycetes</taxon>
        <taxon>Hypocreomycetidae</taxon>
        <taxon>Hypocreales</taxon>
        <taxon>Bionectriaceae</taxon>
        <taxon>Clonostachys</taxon>
    </lineage>
</organism>
<gene>
    <name evidence="1" type="ORF">CCHLO57077_00007037</name>
</gene>
<proteinExistence type="predicted"/>
<evidence type="ECO:0000313" key="1">
    <source>
        <dbReference type="EMBL" id="CAI6092591.1"/>
    </source>
</evidence>
<dbReference type="EMBL" id="CABFNP030001239">
    <property type="protein sequence ID" value="CAI6092591.1"/>
    <property type="molecule type" value="Genomic_DNA"/>
</dbReference>
<accession>A0AA35M8P3</accession>
<dbReference type="Proteomes" id="UP001160390">
    <property type="component" value="Unassembled WGS sequence"/>
</dbReference>
<keyword evidence="2" id="KW-1185">Reference proteome</keyword>
<dbReference type="AlphaFoldDB" id="A0AA35M8P3"/>
<comment type="caution">
    <text evidence="1">The sequence shown here is derived from an EMBL/GenBank/DDBJ whole genome shotgun (WGS) entry which is preliminary data.</text>
</comment>
<evidence type="ECO:0000313" key="2">
    <source>
        <dbReference type="Proteomes" id="UP001160390"/>
    </source>
</evidence>
<name>A0AA35M8P3_9HYPO</name>
<reference evidence="1" key="1">
    <citation type="submission" date="2023-01" db="EMBL/GenBank/DDBJ databases">
        <authorList>
            <person name="Piombo E."/>
        </authorList>
    </citation>
    <scope>NUCLEOTIDE SEQUENCE</scope>
</reference>
<protein>
    <submittedName>
        <fullName evidence="1">Uncharacterized protein</fullName>
    </submittedName>
</protein>